<dbReference type="PANTHER" id="PTHR23402">
    <property type="entry name" value="PROTEASE FAMILY C15 PYROGLUTAMYL-PEPTIDASE I-RELATED"/>
    <property type="match status" value="1"/>
</dbReference>
<dbReference type="Gene3D" id="3.40.630.20">
    <property type="entry name" value="Peptidase C15, pyroglutamyl peptidase I-like"/>
    <property type="match status" value="1"/>
</dbReference>
<evidence type="ECO:0000256" key="1">
    <source>
        <dbReference type="ARBA" id="ARBA00006641"/>
    </source>
</evidence>
<dbReference type="Pfam" id="PF01470">
    <property type="entry name" value="Peptidase_C15"/>
    <property type="match status" value="1"/>
</dbReference>
<dbReference type="InterPro" id="IPR000816">
    <property type="entry name" value="Peptidase_C15"/>
</dbReference>
<dbReference type="CDD" id="cd00501">
    <property type="entry name" value="Peptidase_C15"/>
    <property type="match status" value="1"/>
</dbReference>
<evidence type="ECO:0000256" key="4">
    <source>
        <dbReference type="ARBA" id="ARBA00022801"/>
    </source>
</evidence>
<keyword evidence="2" id="KW-0963">Cytoplasm</keyword>
<evidence type="ECO:0000313" key="7">
    <source>
        <dbReference type="Proteomes" id="UP000178129"/>
    </source>
</evidence>
<evidence type="ECO:0000256" key="5">
    <source>
        <dbReference type="ARBA" id="ARBA00022807"/>
    </source>
</evidence>
<name>A0A1E1KX62_9HELO</name>
<organism evidence="6 7">
    <name type="scientific">Rhynchosporium graminicola</name>
    <dbReference type="NCBI Taxonomy" id="2792576"/>
    <lineage>
        <taxon>Eukaryota</taxon>
        <taxon>Fungi</taxon>
        <taxon>Dikarya</taxon>
        <taxon>Ascomycota</taxon>
        <taxon>Pezizomycotina</taxon>
        <taxon>Leotiomycetes</taxon>
        <taxon>Helotiales</taxon>
        <taxon>Ploettnerulaceae</taxon>
        <taxon>Rhynchosporium</taxon>
    </lineage>
</organism>
<comment type="similarity">
    <text evidence="1">Belongs to the peptidase C15 family.</text>
</comment>
<evidence type="ECO:0000313" key="6">
    <source>
        <dbReference type="EMBL" id="CZT02812.1"/>
    </source>
</evidence>
<keyword evidence="3" id="KW-0645">Protease</keyword>
<dbReference type="SUPFAM" id="SSF53182">
    <property type="entry name" value="Pyrrolidone carboxyl peptidase (pyroglutamate aminopeptidase)"/>
    <property type="match status" value="1"/>
</dbReference>
<reference evidence="7" key="1">
    <citation type="submission" date="2016-03" db="EMBL/GenBank/DDBJ databases">
        <authorList>
            <person name="Ploux O."/>
        </authorList>
    </citation>
    <scope>NUCLEOTIDE SEQUENCE [LARGE SCALE GENOMIC DNA]</scope>
    <source>
        <strain evidence="7">UK7</strain>
    </source>
</reference>
<keyword evidence="7" id="KW-1185">Reference proteome</keyword>
<proteinExistence type="inferred from homology"/>
<keyword evidence="5" id="KW-0788">Thiol protease</keyword>
<accession>A0A1E1KX62</accession>
<sequence length="257" mass="29197">MGSLTEDLVSQKDEIIVLVTGFLPFRSQNTVNPSWEIAKGLPPFLPDSTFQPFDASAIANHVPVRILVHPEPVKVAYKSVRELVPTLWEGKKIDFAIHIGMASGRQYYSVERRGHRDGYNMKDVDGELLEDEERRKLEGKDWIWDGMPEELLSSVDVDDVWKRWRAALPGTDVRVSEDAGRYLCDFIYFSSMAYLTKKEEERRVVFLHVPVSADAVSVDNGIEITIELIRAMVQSDRLKKYVAARSSATSKPQEVQV</sequence>
<dbReference type="AlphaFoldDB" id="A0A1E1KX62"/>
<dbReference type="GO" id="GO:0016920">
    <property type="term" value="F:pyroglutamyl-peptidase activity"/>
    <property type="evidence" value="ECO:0007669"/>
    <property type="project" value="InterPro"/>
</dbReference>
<evidence type="ECO:0000256" key="2">
    <source>
        <dbReference type="ARBA" id="ARBA00022490"/>
    </source>
</evidence>
<dbReference type="InterPro" id="IPR016125">
    <property type="entry name" value="Peptidase_C15-like"/>
</dbReference>
<dbReference type="Proteomes" id="UP000178129">
    <property type="component" value="Unassembled WGS sequence"/>
</dbReference>
<dbReference type="STRING" id="914237.A0A1E1KX62"/>
<protein>
    <recommendedName>
        <fullName evidence="8">Pyroglutamyl peptidase type I</fullName>
    </recommendedName>
</protein>
<gene>
    <name evidence="6" type="ORF">RCO7_05950</name>
</gene>
<dbReference type="InParanoid" id="A0A1E1KX62"/>
<dbReference type="InterPro" id="IPR036440">
    <property type="entry name" value="Peptidase_C15-like_sf"/>
</dbReference>
<keyword evidence="4" id="KW-0378">Hydrolase</keyword>
<evidence type="ECO:0000256" key="3">
    <source>
        <dbReference type="ARBA" id="ARBA00022670"/>
    </source>
</evidence>
<dbReference type="GO" id="GO:0006508">
    <property type="term" value="P:proteolysis"/>
    <property type="evidence" value="ECO:0007669"/>
    <property type="project" value="UniProtKB-KW"/>
</dbReference>
<comment type="caution">
    <text evidence="6">The sequence shown here is derived from an EMBL/GenBank/DDBJ whole genome shotgun (WGS) entry which is preliminary data.</text>
</comment>
<evidence type="ECO:0008006" key="8">
    <source>
        <dbReference type="Google" id="ProtNLM"/>
    </source>
</evidence>
<dbReference type="PANTHER" id="PTHR23402:SF1">
    <property type="entry name" value="PYROGLUTAMYL-PEPTIDASE I"/>
    <property type="match status" value="1"/>
</dbReference>
<dbReference type="EMBL" id="FJUW01000026">
    <property type="protein sequence ID" value="CZT02812.1"/>
    <property type="molecule type" value="Genomic_DNA"/>
</dbReference>
<dbReference type="GO" id="GO:0005829">
    <property type="term" value="C:cytosol"/>
    <property type="evidence" value="ECO:0007669"/>
    <property type="project" value="InterPro"/>
</dbReference>